<dbReference type="OrthoDB" id="3264316at2759"/>
<dbReference type="AlphaFoldDB" id="A0A8H5BPL1"/>
<evidence type="ECO:0000256" key="1">
    <source>
        <dbReference type="ARBA" id="ARBA00004123"/>
    </source>
</evidence>
<name>A0A8H5BPL1_9AGAR</name>
<reference evidence="8 9" key="1">
    <citation type="journal article" date="2020" name="ISME J.">
        <title>Uncovering the hidden diversity of litter-decomposition mechanisms in mushroom-forming fungi.</title>
        <authorList>
            <person name="Floudas D."/>
            <person name="Bentzer J."/>
            <person name="Ahren D."/>
            <person name="Johansson T."/>
            <person name="Persson P."/>
            <person name="Tunlid A."/>
        </authorList>
    </citation>
    <scope>NUCLEOTIDE SEQUENCE [LARGE SCALE GENOMIC DNA]</scope>
    <source>
        <strain evidence="8 9">CBS 101986</strain>
    </source>
</reference>
<evidence type="ECO:0000313" key="9">
    <source>
        <dbReference type="Proteomes" id="UP000567179"/>
    </source>
</evidence>
<dbReference type="Proteomes" id="UP000567179">
    <property type="component" value="Unassembled WGS sequence"/>
</dbReference>
<keyword evidence="9" id="KW-1185">Reference proteome</keyword>
<evidence type="ECO:0000259" key="7">
    <source>
        <dbReference type="Pfam" id="PF05699"/>
    </source>
</evidence>
<sequence length="799" mass="88907">MSTADAGFLIWDIAAIKVDRLISEIKALNASVAPVDAPKKAVGASVTAAVEDTDVDSDGNDPDYMPPKRAREEPESPTHIYDSDDNEIVEDTEKGTSLKERQSAKKAKKDMKKKENSTSQKKKKATQKKTLKGTVEEPVEIDSGDKSDGQSALKQVVEVAQKLAGNARRGPANVTMQNFTEPVPVSDVKGELHWEFCCKRCSCEPLMPKINNLATHYAKCLKKNPDPLPEDSKLLLEHSNNFNLTRTREFLSQYLEKGRLNLAIEPLRKGFLQLFTAWILDESLPWTTGKSPTLRLLFQYLKIPYMLPSDTTVKACMAEIYNKLHGKLVHELTSQTLKISYSTDTWTVKQMTYSFACSGASFINNNWDLICHIIDFKPLEDKEHGGVLGRLAFVNGAQKRGGLDKMSTVSVSWSVITPAYLFVTTLLDSGFLAGMDEAGDPDEEDNYECTKAHPFFYDANDDTNKLDLDLEEVESTSVGISKDNETAMADALAQSSTLKQAIDAWTFETKSLHGLGLSKLDCKLLEQLKNCLEPFTQAMLQLLHESQATPLFALPLYLKLENHLHSTIGDRVNNHIKVRHGVQAGLAKLLQYQAYADKNQYYKVATALHPSLHSKWFRKLGHSETEQNHLVLQVEDLVKLIEKTYAPKYGILQSASNLSAAMHSKSTVPATTSAFLTDVCTINVPTVSPTVANMTTIEILKDEIKRYFKNFEGGLGELNHPLAWWKIHTPAFPIISQMARDFLAILATSISVEHAFSKSCHVCQDLRSSMKADMISEALLTKVWISSGLFDVNAPVTKK</sequence>
<dbReference type="GO" id="GO:0008270">
    <property type="term" value="F:zinc ion binding"/>
    <property type="evidence" value="ECO:0007669"/>
    <property type="project" value="UniProtKB-KW"/>
</dbReference>
<dbReference type="Pfam" id="PF05699">
    <property type="entry name" value="Dimer_Tnp_hAT"/>
    <property type="match status" value="1"/>
</dbReference>
<proteinExistence type="predicted"/>
<evidence type="ECO:0000256" key="3">
    <source>
        <dbReference type="ARBA" id="ARBA00022771"/>
    </source>
</evidence>
<keyword evidence="4" id="KW-0862">Zinc</keyword>
<dbReference type="SUPFAM" id="SSF53098">
    <property type="entry name" value="Ribonuclease H-like"/>
    <property type="match status" value="1"/>
</dbReference>
<feature type="compositionally biased region" description="Basic and acidic residues" evidence="6">
    <location>
        <begin position="91"/>
        <end position="103"/>
    </location>
</feature>
<keyword evidence="2" id="KW-0479">Metal-binding</keyword>
<dbReference type="InterPro" id="IPR008906">
    <property type="entry name" value="HATC_C_dom"/>
</dbReference>
<evidence type="ECO:0000256" key="5">
    <source>
        <dbReference type="ARBA" id="ARBA00023242"/>
    </source>
</evidence>
<protein>
    <recommendedName>
        <fullName evidence="7">HAT C-terminal dimerisation domain-containing protein</fullName>
    </recommendedName>
</protein>
<accession>A0A8H5BPL1</accession>
<comment type="caution">
    <text evidence="8">The sequence shown here is derived from an EMBL/GenBank/DDBJ whole genome shotgun (WGS) entry which is preliminary data.</text>
</comment>
<dbReference type="PANTHER" id="PTHR46481">
    <property type="entry name" value="ZINC FINGER BED DOMAIN-CONTAINING PROTEIN 4"/>
    <property type="match status" value="1"/>
</dbReference>
<feature type="compositionally biased region" description="Acidic residues" evidence="6">
    <location>
        <begin position="51"/>
        <end position="61"/>
    </location>
</feature>
<comment type="subcellular location">
    <subcellularLocation>
        <location evidence="1">Nucleus</location>
    </subcellularLocation>
</comment>
<organism evidence="8 9">
    <name type="scientific">Psilocybe cf. subviscida</name>
    <dbReference type="NCBI Taxonomy" id="2480587"/>
    <lineage>
        <taxon>Eukaryota</taxon>
        <taxon>Fungi</taxon>
        <taxon>Dikarya</taxon>
        <taxon>Basidiomycota</taxon>
        <taxon>Agaricomycotina</taxon>
        <taxon>Agaricomycetes</taxon>
        <taxon>Agaricomycetidae</taxon>
        <taxon>Agaricales</taxon>
        <taxon>Agaricineae</taxon>
        <taxon>Strophariaceae</taxon>
        <taxon>Psilocybe</taxon>
    </lineage>
</organism>
<feature type="domain" description="HAT C-terminal dimerisation" evidence="7">
    <location>
        <begin position="720"/>
        <end position="785"/>
    </location>
</feature>
<feature type="region of interest" description="Disordered" evidence="6">
    <location>
        <begin position="36"/>
        <end position="148"/>
    </location>
</feature>
<evidence type="ECO:0000256" key="6">
    <source>
        <dbReference type="SAM" id="MobiDB-lite"/>
    </source>
</evidence>
<dbReference type="PANTHER" id="PTHR46481:SF10">
    <property type="entry name" value="ZINC FINGER BED DOMAIN-CONTAINING PROTEIN 39"/>
    <property type="match status" value="1"/>
</dbReference>
<dbReference type="GO" id="GO:0046983">
    <property type="term" value="F:protein dimerization activity"/>
    <property type="evidence" value="ECO:0007669"/>
    <property type="project" value="InterPro"/>
</dbReference>
<dbReference type="InterPro" id="IPR052035">
    <property type="entry name" value="ZnF_BED_domain_contain"/>
</dbReference>
<evidence type="ECO:0000256" key="4">
    <source>
        <dbReference type="ARBA" id="ARBA00022833"/>
    </source>
</evidence>
<dbReference type="GO" id="GO:0005634">
    <property type="term" value="C:nucleus"/>
    <property type="evidence" value="ECO:0007669"/>
    <property type="project" value="UniProtKB-SubCell"/>
</dbReference>
<dbReference type="InterPro" id="IPR012337">
    <property type="entry name" value="RNaseH-like_sf"/>
</dbReference>
<gene>
    <name evidence="8" type="ORF">D9619_005142</name>
</gene>
<dbReference type="EMBL" id="JAACJJ010000014">
    <property type="protein sequence ID" value="KAF5326856.1"/>
    <property type="molecule type" value="Genomic_DNA"/>
</dbReference>
<evidence type="ECO:0000256" key="2">
    <source>
        <dbReference type="ARBA" id="ARBA00022723"/>
    </source>
</evidence>
<keyword evidence="3" id="KW-0863">Zinc-finger</keyword>
<evidence type="ECO:0000313" key="8">
    <source>
        <dbReference type="EMBL" id="KAF5326856.1"/>
    </source>
</evidence>
<keyword evidence="5" id="KW-0539">Nucleus</keyword>
<feature type="compositionally biased region" description="Basic residues" evidence="6">
    <location>
        <begin position="120"/>
        <end position="131"/>
    </location>
</feature>